<evidence type="ECO:0000313" key="14">
    <source>
        <dbReference type="EMBL" id="KAK4250033.1"/>
    </source>
</evidence>
<evidence type="ECO:0000259" key="13">
    <source>
        <dbReference type="PROSITE" id="PS51726"/>
    </source>
</evidence>
<protein>
    <submittedName>
        <fullName evidence="14">Males-absent on the first protein</fullName>
    </submittedName>
</protein>
<keyword evidence="7" id="KW-0804">Transcription</keyword>
<feature type="compositionally biased region" description="Basic residues" evidence="12">
    <location>
        <begin position="1"/>
        <end position="10"/>
    </location>
</feature>
<dbReference type="PROSITE" id="PS51726">
    <property type="entry name" value="MYST_HAT"/>
    <property type="match status" value="1"/>
</dbReference>
<dbReference type="Gene3D" id="3.40.630.30">
    <property type="match status" value="1"/>
</dbReference>
<evidence type="ECO:0000256" key="4">
    <source>
        <dbReference type="ARBA" id="ARBA00022771"/>
    </source>
</evidence>
<gene>
    <name evidence="14" type="ORF">C7999DRAFT_38956</name>
</gene>
<feature type="active site" description="Proton donor/acceptor" evidence="11">
    <location>
        <position position="520"/>
    </location>
</feature>
<feature type="region of interest" description="Disordered" evidence="12">
    <location>
        <begin position="253"/>
        <end position="299"/>
    </location>
</feature>
<comment type="caution">
    <text evidence="14">The sequence shown here is derived from an EMBL/GenBank/DDBJ whole genome shotgun (WGS) entry which is preliminary data.</text>
</comment>
<accession>A0AAN7CX60</accession>
<dbReference type="GO" id="GO:0046972">
    <property type="term" value="F:histone H4K16 acetyltransferase activity"/>
    <property type="evidence" value="ECO:0007669"/>
    <property type="project" value="TreeGrafter"/>
</dbReference>
<feature type="region of interest" description="Disordered" evidence="12">
    <location>
        <begin position="612"/>
        <end position="640"/>
    </location>
</feature>
<dbReference type="InterPro" id="IPR050603">
    <property type="entry name" value="MYST_HAT"/>
</dbReference>
<feature type="region of interest" description="Disordered" evidence="12">
    <location>
        <begin position="1"/>
        <end position="165"/>
    </location>
</feature>
<keyword evidence="2" id="KW-0808">Transferase</keyword>
<evidence type="ECO:0000256" key="5">
    <source>
        <dbReference type="ARBA" id="ARBA00022833"/>
    </source>
</evidence>
<proteinExistence type="predicted"/>
<evidence type="ECO:0000256" key="1">
    <source>
        <dbReference type="ARBA" id="ARBA00004123"/>
    </source>
</evidence>
<feature type="compositionally biased region" description="Acidic residues" evidence="12">
    <location>
        <begin position="558"/>
        <end position="568"/>
    </location>
</feature>
<feature type="region of interest" description="Disordered" evidence="12">
    <location>
        <begin position="438"/>
        <end position="463"/>
    </location>
</feature>
<dbReference type="GO" id="GO:0005634">
    <property type="term" value="C:nucleus"/>
    <property type="evidence" value="ECO:0007669"/>
    <property type="project" value="UniProtKB-SubCell"/>
</dbReference>
<dbReference type="EMBL" id="MU857617">
    <property type="protein sequence ID" value="KAK4250033.1"/>
    <property type="molecule type" value="Genomic_DNA"/>
</dbReference>
<dbReference type="GO" id="GO:0035267">
    <property type="term" value="C:NuA4 histone acetyltransferase complex"/>
    <property type="evidence" value="ECO:0007669"/>
    <property type="project" value="TreeGrafter"/>
</dbReference>
<evidence type="ECO:0000313" key="15">
    <source>
        <dbReference type="Proteomes" id="UP001303647"/>
    </source>
</evidence>
<dbReference type="SUPFAM" id="SSF55729">
    <property type="entry name" value="Acyl-CoA N-acyltransferases (Nat)"/>
    <property type="match status" value="1"/>
</dbReference>
<name>A0AAN7CX60_9PEZI</name>
<dbReference type="GO" id="GO:0008270">
    <property type="term" value="F:zinc ion binding"/>
    <property type="evidence" value="ECO:0007669"/>
    <property type="project" value="UniProtKB-KW"/>
</dbReference>
<dbReference type="CDD" id="cd04301">
    <property type="entry name" value="NAT_SF"/>
    <property type="match status" value="1"/>
</dbReference>
<sequence length="703" mass="76172">MPAHLKRKRPHEGPELSAVNTPITAPALQRRATRQSSIPPLPVSQDPEPRRRRRRADANGEPTEHLQTTRSPRGKENMLVHSEQQQRAQQPPKQSTRSTRHSASRKSPPAPRPSRPNISHTKPGASPASVQTIPMTVSDAQRPTAISRPAPPTPAAAPGRHGARSSMIDSFVPHQQSVSLGRNKPIIMKTSVSQPGQNPASRPNGTPNGAASGADSTTRPDRNIDKVVLGDICFRAWYPSYYGKEVLGDISGNSSKGGNDVKNHSSSGGGGGIAANQHQDGKDDTNGAKTHGRRDRDHHPPMLDRLYVCPCCFKYSRELVTWWEHVRWCERRGYMPGRQIYTHPRGKRTVLVPAGSAPRPGRGNKRGSVGQRLVEQVVQDEGEWSIREVDGEEDVLFCQNLSLFAKLFLDNKSVFFDVTGFNYFLLVYTPPPPAAAPPMASSITPNPETTITTRAPKPPTMSRGRSQIVGFFSKEKMSWDNNNLACILVFPPWQRKGLGSLLMGVSYEISRREGVLGGPEKPISALGKKGYKRFWAGEICRWILGLAHNRPNASSDGDPGDGDGEGDGDGARAEEKKEIVVDIEACSQATWIAPEDCLSVLREMGLAEDAGAGPPLRASKAQAPAAKKADEGANTNGPGTAVMAETAPPTAPDQAVPRVRISQAAVRAWVVTNKISLERACDPDGFVEGYALKGRAAQSEEPV</sequence>
<keyword evidence="8" id="KW-0539">Nucleus</keyword>
<dbReference type="InterPro" id="IPR016181">
    <property type="entry name" value="Acyl_CoA_acyltransferase"/>
</dbReference>
<evidence type="ECO:0000256" key="12">
    <source>
        <dbReference type="SAM" id="MobiDB-lite"/>
    </source>
</evidence>
<keyword evidence="6" id="KW-0805">Transcription regulation</keyword>
<dbReference type="AlphaFoldDB" id="A0AAN7CX60"/>
<dbReference type="GO" id="GO:0006355">
    <property type="term" value="P:regulation of DNA-templated transcription"/>
    <property type="evidence" value="ECO:0007669"/>
    <property type="project" value="InterPro"/>
</dbReference>
<feature type="compositionally biased region" description="Polar residues" evidence="12">
    <location>
        <begin position="190"/>
        <end position="217"/>
    </location>
</feature>
<reference evidence="14" key="1">
    <citation type="journal article" date="2023" name="Mol. Phylogenet. Evol.">
        <title>Genome-scale phylogeny and comparative genomics of the fungal order Sordariales.</title>
        <authorList>
            <person name="Hensen N."/>
            <person name="Bonometti L."/>
            <person name="Westerberg I."/>
            <person name="Brannstrom I.O."/>
            <person name="Guillou S."/>
            <person name="Cros-Aarteil S."/>
            <person name="Calhoun S."/>
            <person name="Haridas S."/>
            <person name="Kuo A."/>
            <person name="Mondo S."/>
            <person name="Pangilinan J."/>
            <person name="Riley R."/>
            <person name="LaButti K."/>
            <person name="Andreopoulos B."/>
            <person name="Lipzen A."/>
            <person name="Chen C."/>
            <person name="Yan M."/>
            <person name="Daum C."/>
            <person name="Ng V."/>
            <person name="Clum A."/>
            <person name="Steindorff A."/>
            <person name="Ohm R.A."/>
            <person name="Martin F."/>
            <person name="Silar P."/>
            <person name="Natvig D.O."/>
            <person name="Lalanne C."/>
            <person name="Gautier V."/>
            <person name="Ament-Velasquez S.L."/>
            <person name="Kruys A."/>
            <person name="Hutchinson M.I."/>
            <person name="Powell A.J."/>
            <person name="Barry K."/>
            <person name="Miller A.N."/>
            <person name="Grigoriev I.V."/>
            <person name="Debuchy R."/>
            <person name="Gladieux P."/>
            <person name="Hiltunen Thoren M."/>
            <person name="Johannesson H."/>
        </authorList>
    </citation>
    <scope>NUCLEOTIDE SEQUENCE</scope>
    <source>
        <strain evidence="14">CBS 359.72</strain>
    </source>
</reference>
<dbReference type="PANTHER" id="PTHR10615:SF219">
    <property type="entry name" value="HISTONE ACETYLTRANSFERASE KAT5"/>
    <property type="match status" value="1"/>
</dbReference>
<evidence type="ECO:0000256" key="3">
    <source>
        <dbReference type="ARBA" id="ARBA00022723"/>
    </source>
</evidence>
<feature type="compositionally biased region" description="Polar residues" evidence="12">
    <location>
        <begin position="128"/>
        <end position="141"/>
    </location>
</feature>
<feature type="compositionally biased region" description="Low complexity" evidence="12">
    <location>
        <begin position="85"/>
        <end position="94"/>
    </location>
</feature>
<evidence type="ECO:0000256" key="7">
    <source>
        <dbReference type="ARBA" id="ARBA00023163"/>
    </source>
</evidence>
<feature type="compositionally biased region" description="Polar residues" evidence="12">
    <location>
        <begin position="441"/>
        <end position="453"/>
    </location>
</feature>
<dbReference type="Gene3D" id="3.30.60.60">
    <property type="entry name" value="N-acetyl transferase-like"/>
    <property type="match status" value="1"/>
</dbReference>
<dbReference type="InterPro" id="IPR002717">
    <property type="entry name" value="HAT_MYST-type"/>
</dbReference>
<keyword evidence="4" id="KW-0863">Zinc-finger</keyword>
<keyword evidence="5" id="KW-0862">Zinc</keyword>
<comment type="function">
    <text evidence="10">Catalytic component of the NuA4 histone acetyltransferase (HAT) complex which is involved in epigenetic transcriptional activation of selected genes principally by acetylation of nucleosomal histones H4, H3, H2B, H2A and H2A variant H2A.Z. Acetylates histone H4 to form H4K5ac, H4K8ac, H4K12ac and H4K16ac, histone H3 to form H3K14ac, and histone H2A to form H2AK4ac and H2AK7ac. The NuA4 complex is involved in the DNA damage response and is required for chromosome segregation. The NuA4 complex plays a direct role in repair of DNA double-strand breaks (DSBs) through homologous recombination. Recruitment to promoters depends on H3K4me. Also acetylates non-histone proteins. In addition to protein acetyltransferase, can use different acyl-CoA substrates, such as 2-hydroxyisobutanoyl-CoA (2-hydroxyisobutyryl-CoA) or (2E)-butenoyl-CoA (crotonyl-CoA), and is able to mediate protein 2-hydroxyisobutyrylation and crotonylation, respectively.</text>
</comment>
<comment type="subcellular location">
    <subcellularLocation>
        <location evidence="1">Nucleus</location>
    </subcellularLocation>
</comment>
<keyword evidence="3" id="KW-0479">Metal-binding</keyword>
<evidence type="ECO:0000256" key="11">
    <source>
        <dbReference type="PIRSR" id="PIRSR602717-51"/>
    </source>
</evidence>
<feature type="region of interest" description="Disordered" evidence="12">
    <location>
        <begin position="551"/>
        <end position="574"/>
    </location>
</feature>
<feature type="region of interest" description="Disordered" evidence="12">
    <location>
        <begin position="190"/>
        <end position="222"/>
    </location>
</feature>
<evidence type="ECO:0000256" key="10">
    <source>
        <dbReference type="ARBA" id="ARBA00045805"/>
    </source>
</evidence>
<evidence type="ECO:0000256" key="6">
    <source>
        <dbReference type="ARBA" id="ARBA00023015"/>
    </source>
</evidence>
<keyword evidence="15" id="KW-1185">Reference proteome</keyword>
<evidence type="ECO:0000256" key="9">
    <source>
        <dbReference type="ARBA" id="ARBA00023315"/>
    </source>
</evidence>
<keyword evidence="9" id="KW-0012">Acyltransferase</keyword>
<reference evidence="14" key="2">
    <citation type="submission" date="2023-05" db="EMBL/GenBank/DDBJ databases">
        <authorList>
            <consortium name="Lawrence Berkeley National Laboratory"/>
            <person name="Steindorff A."/>
            <person name="Hensen N."/>
            <person name="Bonometti L."/>
            <person name="Westerberg I."/>
            <person name="Brannstrom I.O."/>
            <person name="Guillou S."/>
            <person name="Cros-Aarteil S."/>
            <person name="Calhoun S."/>
            <person name="Haridas S."/>
            <person name="Kuo A."/>
            <person name="Mondo S."/>
            <person name="Pangilinan J."/>
            <person name="Riley R."/>
            <person name="Labutti K."/>
            <person name="Andreopoulos B."/>
            <person name="Lipzen A."/>
            <person name="Chen C."/>
            <person name="Yanf M."/>
            <person name="Daum C."/>
            <person name="Ng V."/>
            <person name="Clum A."/>
            <person name="Ohm R."/>
            <person name="Martin F."/>
            <person name="Silar P."/>
            <person name="Natvig D."/>
            <person name="Lalanne C."/>
            <person name="Gautier V."/>
            <person name="Ament-Velasquez S.L."/>
            <person name="Kruys A."/>
            <person name="Hutchinson M.I."/>
            <person name="Powell A.J."/>
            <person name="Barry K."/>
            <person name="Miller A.N."/>
            <person name="Grigoriev I.V."/>
            <person name="Debuchy R."/>
            <person name="Gladieux P."/>
            <person name="Thoren M.H."/>
            <person name="Johannesson H."/>
        </authorList>
    </citation>
    <scope>NUCLEOTIDE SEQUENCE</scope>
    <source>
        <strain evidence="14">CBS 359.72</strain>
    </source>
</reference>
<feature type="domain" description="MYST-type HAT" evidence="13">
    <location>
        <begin position="219"/>
        <end position="624"/>
    </location>
</feature>
<organism evidence="14 15">
    <name type="scientific">Corynascus novoguineensis</name>
    <dbReference type="NCBI Taxonomy" id="1126955"/>
    <lineage>
        <taxon>Eukaryota</taxon>
        <taxon>Fungi</taxon>
        <taxon>Dikarya</taxon>
        <taxon>Ascomycota</taxon>
        <taxon>Pezizomycotina</taxon>
        <taxon>Sordariomycetes</taxon>
        <taxon>Sordariomycetidae</taxon>
        <taxon>Sordariales</taxon>
        <taxon>Chaetomiaceae</taxon>
        <taxon>Corynascus</taxon>
    </lineage>
</organism>
<evidence type="ECO:0000256" key="8">
    <source>
        <dbReference type="ARBA" id="ARBA00023242"/>
    </source>
</evidence>
<dbReference type="PANTHER" id="PTHR10615">
    <property type="entry name" value="HISTONE ACETYLTRANSFERASE"/>
    <property type="match status" value="1"/>
</dbReference>
<dbReference type="Pfam" id="PF01853">
    <property type="entry name" value="MOZ_SAS"/>
    <property type="match status" value="2"/>
</dbReference>
<dbReference type="Proteomes" id="UP001303647">
    <property type="component" value="Unassembled WGS sequence"/>
</dbReference>
<evidence type="ECO:0000256" key="2">
    <source>
        <dbReference type="ARBA" id="ARBA00022679"/>
    </source>
</evidence>